<feature type="compositionally biased region" description="Polar residues" evidence="2">
    <location>
        <begin position="187"/>
        <end position="199"/>
    </location>
</feature>
<dbReference type="InterPro" id="IPR050365">
    <property type="entry name" value="TIM50"/>
</dbReference>
<sequence length="453" mass="51688">METFKDRQLRYARIARLNNSIQLAWKRTMDTQDTLGLEDLDLKKTKPPRDYSKRRAHRRKGSPSNQQNDGQSSPNPFFEQNVSFEANGYPPAASSSSEPQVPTRTSYTSSPQRGENFDPNAYRSLSRVPRYQPGQGFVPINQPVQTNLPTRNSWSTVNDRSGPGPIVKKYSKAQPSVQPEPGKVGRWTSSPPANIQESTAPPVVLRPHKSKDRNTRESSPRKRFARTPLTHLTAPIPTPAYQAQAHATPTLLPSPQRLLLVLDLNGTLLYRASRDQSGKTRDFTPRPSLSQFLQYAFANHSLLIWSSAQPYNVTGMCARLFEPTQRKLLLGEWARDTLGLTPQQYKERVQVYKRLDRIWDDERLQYRHPDLDQGGRWAQHNTLLIDDSFQKASAQPFNHVEVPEYVEGDERDGDGRNVLAQVVGYLEEARRWNDVSAFVREKGFVVDAGWRWE</sequence>
<keyword evidence="1" id="KW-0811">Translocation</keyword>
<feature type="domain" description="FCP1 homology" evidence="3">
    <location>
        <begin position="253"/>
        <end position="429"/>
    </location>
</feature>
<dbReference type="SMART" id="SM00577">
    <property type="entry name" value="CPDc"/>
    <property type="match status" value="1"/>
</dbReference>
<dbReference type="PROSITE" id="PS50969">
    <property type="entry name" value="FCP1"/>
    <property type="match status" value="1"/>
</dbReference>
<comment type="similarity">
    <text evidence="1">Belongs to the TIM50 family.</text>
</comment>
<dbReference type="InterPro" id="IPR004274">
    <property type="entry name" value="FCP1_dom"/>
</dbReference>
<keyword evidence="1" id="KW-0809">Transit peptide</keyword>
<feature type="compositionally biased region" description="Polar residues" evidence="2">
    <location>
        <begin position="62"/>
        <end position="84"/>
    </location>
</feature>
<proteinExistence type="inferred from homology"/>
<protein>
    <recommendedName>
        <fullName evidence="1">Mitochondrial import inner membrane translocase subunit TIM50</fullName>
    </recommendedName>
</protein>
<dbReference type="Gene3D" id="3.40.50.1000">
    <property type="entry name" value="HAD superfamily/HAD-like"/>
    <property type="match status" value="1"/>
</dbReference>
<dbReference type="SUPFAM" id="SSF56784">
    <property type="entry name" value="HAD-like"/>
    <property type="match status" value="1"/>
</dbReference>
<evidence type="ECO:0000313" key="4">
    <source>
        <dbReference type="EMBL" id="KAL2052550.1"/>
    </source>
</evidence>
<evidence type="ECO:0000256" key="2">
    <source>
        <dbReference type="SAM" id="MobiDB-lite"/>
    </source>
</evidence>
<keyword evidence="5" id="KW-1185">Reference proteome</keyword>
<evidence type="ECO:0000259" key="3">
    <source>
        <dbReference type="PROSITE" id="PS50969"/>
    </source>
</evidence>
<feature type="compositionally biased region" description="Basic and acidic residues" evidence="2">
    <location>
        <begin position="40"/>
        <end position="53"/>
    </location>
</feature>
<evidence type="ECO:0000313" key="5">
    <source>
        <dbReference type="Proteomes" id="UP001590951"/>
    </source>
</evidence>
<comment type="subunit">
    <text evidence="1">Component of the TIM23 complex.</text>
</comment>
<keyword evidence="1" id="KW-0496">Mitochondrion</keyword>
<feature type="compositionally biased region" description="Polar residues" evidence="2">
    <location>
        <begin position="93"/>
        <end position="113"/>
    </location>
</feature>
<dbReference type="InterPro" id="IPR023214">
    <property type="entry name" value="HAD_sf"/>
</dbReference>
<accession>A0ABR4B3T9</accession>
<keyword evidence="1" id="KW-0653">Protein transport</keyword>
<comment type="function">
    <text evidence="1">Essential component of the TIM23 complex, a complex that mediates the translocation of transit peptide-containing proteins across the mitochondrial inner membrane.</text>
</comment>
<comment type="caution">
    <text evidence="4">The sequence shown here is derived from an EMBL/GenBank/DDBJ whole genome shotgun (WGS) entry which is preliminary data.</text>
</comment>
<evidence type="ECO:0000256" key="1">
    <source>
        <dbReference type="RuleBase" id="RU365079"/>
    </source>
</evidence>
<dbReference type="InterPro" id="IPR036412">
    <property type="entry name" value="HAD-like_sf"/>
</dbReference>
<gene>
    <name evidence="4" type="ORF">ABVK25_007110</name>
</gene>
<dbReference type="Proteomes" id="UP001590951">
    <property type="component" value="Unassembled WGS sequence"/>
</dbReference>
<dbReference type="EMBL" id="JBHFEH010000026">
    <property type="protein sequence ID" value="KAL2052550.1"/>
    <property type="molecule type" value="Genomic_DNA"/>
</dbReference>
<feature type="compositionally biased region" description="Polar residues" evidence="2">
    <location>
        <begin position="142"/>
        <end position="159"/>
    </location>
</feature>
<keyword evidence="1" id="KW-0813">Transport</keyword>
<feature type="region of interest" description="Disordered" evidence="2">
    <location>
        <begin position="38"/>
        <end position="225"/>
    </location>
</feature>
<comment type="subcellular location">
    <subcellularLocation>
        <location evidence="1">Mitochondrion inner membrane</location>
        <topology evidence="1">Single-pass membrane protein</topology>
    </subcellularLocation>
</comment>
<reference evidence="4 5" key="1">
    <citation type="submission" date="2024-09" db="EMBL/GenBank/DDBJ databases">
        <title>Rethinking Asexuality: The Enigmatic Case of Functional Sexual Genes in Lepraria (Stereocaulaceae).</title>
        <authorList>
            <person name="Doellman M."/>
            <person name="Sun Y."/>
            <person name="Barcenas-Pena A."/>
            <person name="Lumbsch H.T."/>
            <person name="Grewe F."/>
        </authorList>
    </citation>
    <scope>NUCLEOTIDE SEQUENCE [LARGE SCALE GENOMIC DNA]</scope>
    <source>
        <strain evidence="4 5">Grewe 0041</strain>
    </source>
</reference>
<dbReference type="PANTHER" id="PTHR12210">
    <property type="entry name" value="DULLARD PROTEIN PHOSPHATASE"/>
    <property type="match status" value="1"/>
</dbReference>
<name>A0ABR4B3T9_9LECA</name>
<organism evidence="4 5">
    <name type="scientific">Lepraria finkii</name>
    <dbReference type="NCBI Taxonomy" id="1340010"/>
    <lineage>
        <taxon>Eukaryota</taxon>
        <taxon>Fungi</taxon>
        <taxon>Dikarya</taxon>
        <taxon>Ascomycota</taxon>
        <taxon>Pezizomycotina</taxon>
        <taxon>Lecanoromycetes</taxon>
        <taxon>OSLEUM clade</taxon>
        <taxon>Lecanoromycetidae</taxon>
        <taxon>Lecanorales</taxon>
        <taxon>Lecanorineae</taxon>
        <taxon>Stereocaulaceae</taxon>
        <taxon>Lepraria</taxon>
    </lineage>
</organism>
<dbReference type="Pfam" id="PF03031">
    <property type="entry name" value="NIF"/>
    <property type="match status" value="1"/>
</dbReference>